<dbReference type="Proteomes" id="UP000029227">
    <property type="component" value="Unassembled WGS sequence"/>
</dbReference>
<dbReference type="Pfam" id="PF00532">
    <property type="entry name" value="Peripla_BP_1"/>
    <property type="match status" value="1"/>
</dbReference>
<comment type="caution">
    <text evidence="5">The sequence shown here is derived from an EMBL/GenBank/DDBJ whole genome shotgun (WGS) entry which is preliminary data.</text>
</comment>
<dbReference type="EMBL" id="BBMN01000015">
    <property type="protein sequence ID" value="GAL07219.1"/>
    <property type="molecule type" value="Genomic_DNA"/>
</dbReference>
<dbReference type="STRING" id="754436.JCM19237_4635"/>
<dbReference type="PANTHER" id="PTHR30146:SF109">
    <property type="entry name" value="HTH-TYPE TRANSCRIPTIONAL REGULATOR GALS"/>
    <property type="match status" value="1"/>
</dbReference>
<dbReference type="GO" id="GO:0000976">
    <property type="term" value="F:transcription cis-regulatory region binding"/>
    <property type="evidence" value="ECO:0007669"/>
    <property type="project" value="TreeGrafter"/>
</dbReference>
<gene>
    <name evidence="5" type="ORF">JCM19237_4635</name>
</gene>
<sequence length="97" mass="10837">MIRYAEEVPGLVVINRYIPEIATRCIALDNYKGAYLATEHLIKHGHQHIGYICSNHDIEDTEQRKAGYLAALAEHGLPHNDSYIEYGTPDEQGGESA</sequence>
<organism evidence="5 6">
    <name type="scientific">Photobacterium aphoticum</name>
    <dbReference type="NCBI Taxonomy" id="754436"/>
    <lineage>
        <taxon>Bacteria</taxon>
        <taxon>Pseudomonadati</taxon>
        <taxon>Pseudomonadota</taxon>
        <taxon>Gammaproteobacteria</taxon>
        <taxon>Vibrionales</taxon>
        <taxon>Vibrionaceae</taxon>
        <taxon>Photobacterium</taxon>
    </lineage>
</organism>
<dbReference type="PANTHER" id="PTHR30146">
    <property type="entry name" value="LACI-RELATED TRANSCRIPTIONAL REPRESSOR"/>
    <property type="match status" value="1"/>
</dbReference>
<dbReference type="InterPro" id="IPR028082">
    <property type="entry name" value="Peripla_BP_I"/>
</dbReference>
<accession>A0A090QZC4</accession>
<evidence type="ECO:0000256" key="2">
    <source>
        <dbReference type="ARBA" id="ARBA00023125"/>
    </source>
</evidence>
<feature type="domain" description="Periplasmic binding protein/LacI sugar binding" evidence="4">
    <location>
        <begin position="23"/>
        <end position="97"/>
    </location>
</feature>
<evidence type="ECO:0000313" key="6">
    <source>
        <dbReference type="Proteomes" id="UP000029227"/>
    </source>
</evidence>
<dbReference type="Gene3D" id="3.40.50.2300">
    <property type="match status" value="2"/>
</dbReference>
<keyword evidence="3" id="KW-0804">Transcription</keyword>
<name>A0A090QZC4_9GAMM</name>
<dbReference type="SUPFAM" id="SSF53822">
    <property type="entry name" value="Periplasmic binding protein-like I"/>
    <property type="match status" value="1"/>
</dbReference>
<proteinExistence type="predicted"/>
<evidence type="ECO:0000259" key="4">
    <source>
        <dbReference type="Pfam" id="PF00532"/>
    </source>
</evidence>
<protein>
    <submittedName>
        <fullName evidence="5">Galactose operon repressor</fullName>
    </submittedName>
</protein>
<dbReference type="InterPro" id="IPR001761">
    <property type="entry name" value="Peripla_BP/Lac1_sug-bd_dom"/>
</dbReference>
<dbReference type="GO" id="GO:0003700">
    <property type="term" value="F:DNA-binding transcription factor activity"/>
    <property type="evidence" value="ECO:0007669"/>
    <property type="project" value="TreeGrafter"/>
</dbReference>
<reference evidence="5 6" key="1">
    <citation type="journal article" date="2014" name="Genome Announc.">
        <title>Draft Genome Sequences of Two Vibrionaceae Species, Vibrio ponticus C121 and Photobacterium aphoticum C119, Isolated as Coral Reef Microbiota.</title>
        <authorList>
            <person name="Al-saari N."/>
            <person name="Meirelles P.M."/>
            <person name="Mino S."/>
            <person name="Suda W."/>
            <person name="Oshima K."/>
            <person name="Hattori M."/>
            <person name="Ohkuma M."/>
            <person name="Thompson F.L."/>
            <person name="Gomez-Gil B."/>
            <person name="Sawabe T."/>
            <person name="Sawabe T."/>
        </authorList>
    </citation>
    <scope>NUCLEOTIDE SEQUENCE [LARGE SCALE GENOMIC DNA]</scope>
    <source>
        <strain evidence="5 6">JCM 19237</strain>
    </source>
</reference>
<evidence type="ECO:0000256" key="1">
    <source>
        <dbReference type="ARBA" id="ARBA00023015"/>
    </source>
</evidence>
<dbReference type="eggNOG" id="COG1609">
    <property type="taxonomic scope" value="Bacteria"/>
</dbReference>
<keyword evidence="1" id="KW-0805">Transcription regulation</keyword>
<dbReference type="AlphaFoldDB" id="A0A090QZC4"/>
<keyword evidence="2" id="KW-0238">DNA-binding</keyword>
<evidence type="ECO:0000256" key="3">
    <source>
        <dbReference type="ARBA" id="ARBA00023163"/>
    </source>
</evidence>
<evidence type="ECO:0000313" key="5">
    <source>
        <dbReference type="EMBL" id="GAL07219.1"/>
    </source>
</evidence>